<reference evidence="2 3" key="1">
    <citation type="journal article" date="2024" name="Ann. Entomol. Soc. Am.">
        <title>Genomic analyses of the southern and eastern yellowjacket wasps (Hymenoptera: Vespidae) reveal evolutionary signatures of social life.</title>
        <authorList>
            <person name="Catto M.A."/>
            <person name="Caine P.B."/>
            <person name="Orr S.E."/>
            <person name="Hunt B.G."/>
            <person name="Goodisman M.A.D."/>
        </authorList>
    </citation>
    <scope>NUCLEOTIDE SEQUENCE [LARGE SCALE GENOMIC DNA]</scope>
    <source>
        <strain evidence="2">232</strain>
        <tissue evidence="2">Head and thorax</tissue>
    </source>
</reference>
<protein>
    <submittedName>
        <fullName evidence="2">Uncharacterized protein</fullName>
    </submittedName>
</protein>
<feature type="region of interest" description="Disordered" evidence="1">
    <location>
        <begin position="1"/>
        <end position="24"/>
    </location>
</feature>
<gene>
    <name evidence="2" type="ORF">V1477_012765</name>
</gene>
<evidence type="ECO:0000313" key="3">
    <source>
        <dbReference type="Proteomes" id="UP001607303"/>
    </source>
</evidence>
<dbReference type="AlphaFoldDB" id="A0ABD2BTZ2"/>
<proteinExistence type="predicted"/>
<dbReference type="EMBL" id="JAYRBN010000066">
    <property type="protein sequence ID" value="KAL2736256.1"/>
    <property type="molecule type" value="Genomic_DNA"/>
</dbReference>
<comment type="caution">
    <text evidence="2">The sequence shown here is derived from an EMBL/GenBank/DDBJ whole genome shotgun (WGS) entry which is preliminary data.</text>
</comment>
<accession>A0ABD2BTZ2</accession>
<name>A0ABD2BTZ2_VESMC</name>
<keyword evidence="3" id="KW-1185">Reference proteome</keyword>
<evidence type="ECO:0000256" key="1">
    <source>
        <dbReference type="SAM" id="MobiDB-lite"/>
    </source>
</evidence>
<evidence type="ECO:0000313" key="2">
    <source>
        <dbReference type="EMBL" id="KAL2736256.1"/>
    </source>
</evidence>
<feature type="compositionally biased region" description="Pro residues" evidence="1">
    <location>
        <begin position="7"/>
        <end position="24"/>
    </location>
</feature>
<dbReference type="Proteomes" id="UP001607303">
    <property type="component" value="Unassembled WGS sequence"/>
</dbReference>
<sequence>MAEARIYPPPPPAPPLAPPLPPPPPVGTLLPLLVGISRDLTSILARSSSPSKDLTSNEQLEVINHVDFIATNCR</sequence>
<organism evidence="2 3">
    <name type="scientific">Vespula maculifrons</name>
    <name type="common">Eastern yellow jacket</name>
    <name type="synonym">Wasp</name>
    <dbReference type="NCBI Taxonomy" id="7453"/>
    <lineage>
        <taxon>Eukaryota</taxon>
        <taxon>Metazoa</taxon>
        <taxon>Ecdysozoa</taxon>
        <taxon>Arthropoda</taxon>
        <taxon>Hexapoda</taxon>
        <taxon>Insecta</taxon>
        <taxon>Pterygota</taxon>
        <taxon>Neoptera</taxon>
        <taxon>Endopterygota</taxon>
        <taxon>Hymenoptera</taxon>
        <taxon>Apocrita</taxon>
        <taxon>Aculeata</taxon>
        <taxon>Vespoidea</taxon>
        <taxon>Vespidae</taxon>
        <taxon>Vespinae</taxon>
        <taxon>Vespula</taxon>
    </lineage>
</organism>